<dbReference type="Proteomes" id="UP000034164">
    <property type="component" value="Unassembled WGS sequence"/>
</dbReference>
<dbReference type="VEuPathDB" id="FungiDB:EMCG_01644"/>
<evidence type="ECO:0000313" key="2">
    <source>
        <dbReference type="Proteomes" id="UP000034164"/>
    </source>
</evidence>
<name>A0A0G2I1N8_9EURO</name>
<dbReference type="AlphaFoldDB" id="A0A0G2I1N8"/>
<protein>
    <submittedName>
        <fullName evidence="1">Uncharacterized protein</fullName>
    </submittedName>
</protein>
<sequence>MWVDNDYVIFQIMRFLENLEDVFSMALLNSKAYHVFKKHELILIKSMIFKMSPPAWELQEITFSEMNTELTATSYLQNYQRSLFVIIELKVFILCQCANFLPRKTLFALTGQDEESENIDRALWRIWVFCQIFGCGKNREGDINGQILWLNGGQSPAVPALVENVGGVDGLTMPPHEFATGNCGGLTKSDLSNMATIWLCLRRMLEDSYDQQLKTEDKFQNDEYAGLFSCCVDVIYLQTDVVSRKLDIISVNIWSTNNSGYYLIRQCTVIREVDNSHK</sequence>
<reference evidence="2" key="1">
    <citation type="journal article" date="2015" name="PLoS Genet.">
        <title>The dynamic genome and transcriptome of the human fungal pathogen Blastomyces and close relative Emmonsia.</title>
        <authorList>
            <person name="Munoz J.F."/>
            <person name="Gauthier G.M."/>
            <person name="Desjardins C.A."/>
            <person name="Gallo J.E."/>
            <person name="Holder J."/>
            <person name="Sullivan T.D."/>
            <person name="Marty A.J."/>
            <person name="Carmen J.C."/>
            <person name="Chen Z."/>
            <person name="Ding L."/>
            <person name="Gujja S."/>
            <person name="Magrini V."/>
            <person name="Misas E."/>
            <person name="Mitreva M."/>
            <person name="Priest M."/>
            <person name="Saif S."/>
            <person name="Whiston E.A."/>
            <person name="Young S."/>
            <person name="Zeng Q."/>
            <person name="Goldman W.E."/>
            <person name="Mardis E.R."/>
            <person name="Taylor J.W."/>
            <person name="McEwen J.G."/>
            <person name="Clay O.K."/>
            <person name="Klein B.S."/>
            <person name="Cuomo C.A."/>
        </authorList>
    </citation>
    <scope>NUCLEOTIDE SEQUENCE [LARGE SCALE GENOMIC DNA]</scope>
    <source>
        <strain evidence="2">UAMH 3008</strain>
    </source>
</reference>
<dbReference type="OrthoDB" id="5376710at2759"/>
<proteinExistence type="predicted"/>
<evidence type="ECO:0000313" key="1">
    <source>
        <dbReference type="EMBL" id="KKZ64060.1"/>
    </source>
</evidence>
<accession>A0A0G2I1N8</accession>
<dbReference type="EMBL" id="LCZI01000876">
    <property type="protein sequence ID" value="KKZ64060.1"/>
    <property type="molecule type" value="Genomic_DNA"/>
</dbReference>
<comment type="caution">
    <text evidence="1">The sequence shown here is derived from an EMBL/GenBank/DDBJ whole genome shotgun (WGS) entry which is preliminary data.</text>
</comment>
<gene>
    <name evidence="1" type="ORF">EMCG_01644</name>
</gene>
<organism evidence="1 2">
    <name type="scientific">[Emmonsia] crescens</name>
    <dbReference type="NCBI Taxonomy" id="73230"/>
    <lineage>
        <taxon>Eukaryota</taxon>
        <taxon>Fungi</taxon>
        <taxon>Dikarya</taxon>
        <taxon>Ascomycota</taxon>
        <taxon>Pezizomycotina</taxon>
        <taxon>Eurotiomycetes</taxon>
        <taxon>Eurotiomycetidae</taxon>
        <taxon>Onygenales</taxon>
        <taxon>Ajellomycetaceae</taxon>
        <taxon>Emergomyces</taxon>
    </lineage>
</organism>